<dbReference type="AlphaFoldDB" id="A0A2D4N2Z5"/>
<dbReference type="EMBL" id="IACM01135583">
    <property type="protein sequence ID" value="LAB39363.1"/>
    <property type="molecule type" value="Transcribed_RNA"/>
</dbReference>
<feature type="region of interest" description="Disordered" evidence="1">
    <location>
        <begin position="1"/>
        <end position="26"/>
    </location>
</feature>
<accession>A0A2D4N2Z5</accession>
<evidence type="ECO:0000313" key="2">
    <source>
        <dbReference type="EMBL" id="LAB39363.1"/>
    </source>
</evidence>
<organism evidence="2">
    <name type="scientific">Micrurus spixii</name>
    <name type="common">Amazon coral snake</name>
    <dbReference type="NCBI Taxonomy" id="129469"/>
    <lineage>
        <taxon>Eukaryota</taxon>
        <taxon>Metazoa</taxon>
        <taxon>Chordata</taxon>
        <taxon>Craniata</taxon>
        <taxon>Vertebrata</taxon>
        <taxon>Euteleostomi</taxon>
        <taxon>Lepidosauria</taxon>
        <taxon>Squamata</taxon>
        <taxon>Bifurcata</taxon>
        <taxon>Unidentata</taxon>
        <taxon>Episquamata</taxon>
        <taxon>Toxicofera</taxon>
        <taxon>Serpentes</taxon>
        <taxon>Colubroidea</taxon>
        <taxon>Elapidae</taxon>
        <taxon>Elapinae</taxon>
        <taxon>Micrurus</taxon>
    </lineage>
</organism>
<protein>
    <submittedName>
        <fullName evidence="2">Uncharacterized protein</fullName>
    </submittedName>
</protein>
<reference evidence="2" key="1">
    <citation type="submission" date="2017-07" db="EMBL/GenBank/DDBJ databases">
        <authorList>
            <person name="Mikheyev A."/>
            <person name="Grau M."/>
        </authorList>
    </citation>
    <scope>NUCLEOTIDE SEQUENCE</scope>
    <source>
        <tissue evidence="2">Venom_gland</tissue>
    </source>
</reference>
<sequence length="100" mass="11791">MFNVNERDKISNRVRRPLSGQPKYHRECYSSSPELCTKHYQKRKKKTGKVEGSGMFVFGNTMPEGELRKFKSLHTFQVYLVWLILRKVLPSFWCPAPPSR</sequence>
<reference evidence="2" key="2">
    <citation type="submission" date="2017-11" db="EMBL/GenBank/DDBJ databases">
        <title>Coralsnake Venomics: Analyses of Venom Gland Transcriptomes and Proteomes of Six Brazilian Taxa.</title>
        <authorList>
            <person name="Aird S.D."/>
            <person name="Jorge da Silva N."/>
            <person name="Qiu L."/>
            <person name="Villar-Briones A."/>
            <person name="Aparecida-Saddi V."/>
            <person name="Campos-Telles M.P."/>
            <person name="Grau M."/>
            <person name="Mikheyev A.S."/>
        </authorList>
    </citation>
    <scope>NUCLEOTIDE SEQUENCE</scope>
    <source>
        <tissue evidence="2">Venom_gland</tissue>
    </source>
</reference>
<proteinExistence type="predicted"/>
<evidence type="ECO:0000256" key="1">
    <source>
        <dbReference type="SAM" id="MobiDB-lite"/>
    </source>
</evidence>
<feature type="compositionally biased region" description="Basic and acidic residues" evidence="1">
    <location>
        <begin position="1"/>
        <end position="11"/>
    </location>
</feature>
<name>A0A2D4N2Z5_9SAUR</name>